<evidence type="ECO:0000313" key="3">
    <source>
        <dbReference type="Proteomes" id="UP000007575"/>
    </source>
</evidence>
<dbReference type="EMBL" id="CP002191">
    <property type="protein sequence ID" value="AFD26629.1"/>
    <property type="molecule type" value="Genomic_DNA"/>
</dbReference>
<name>H8GTY9_DEIGI</name>
<dbReference type="PATRIC" id="fig|745776.4.peg.2770"/>
<keyword evidence="3" id="KW-1185">Reference proteome</keyword>
<organism evidence="2 3">
    <name type="scientific">Deinococcus gobiensis (strain DSM 21396 / JCM 16679 / CGMCC 1.7299 / I-0)</name>
    <dbReference type="NCBI Taxonomy" id="745776"/>
    <lineage>
        <taxon>Bacteria</taxon>
        <taxon>Thermotogati</taxon>
        <taxon>Deinococcota</taxon>
        <taxon>Deinococci</taxon>
        <taxon>Deinococcales</taxon>
        <taxon>Deinococcaceae</taxon>
        <taxon>Deinococcus</taxon>
    </lineage>
</organism>
<keyword evidence="1" id="KW-0732">Signal</keyword>
<accession>H8GTY9</accession>
<evidence type="ECO:0000256" key="1">
    <source>
        <dbReference type="SAM" id="SignalP"/>
    </source>
</evidence>
<dbReference type="HOGENOM" id="CLU_1472897_0_0_0"/>
<reference evidence="2 3" key="1">
    <citation type="journal article" date="2012" name="PLoS ONE">
        <title>Genome sequence and transcriptome analysis of the radioresistant bacterium Deinococcus gobiensis: insights into the extreme environmental adaptations.</title>
        <authorList>
            <person name="Yuan M."/>
            <person name="Chen M."/>
            <person name="Zhang W."/>
            <person name="Lu W."/>
            <person name="Wang J."/>
            <person name="Yang M."/>
            <person name="Zhao P."/>
            <person name="Tang R."/>
            <person name="Li X."/>
            <person name="Hao Y."/>
            <person name="Zhou Z."/>
            <person name="Zhan Y."/>
            <person name="Yu H."/>
            <person name="Teng C."/>
            <person name="Yan Y."/>
            <person name="Ping S."/>
            <person name="Wang Y."/>
            <person name="Lin M."/>
        </authorList>
    </citation>
    <scope>NUCLEOTIDE SEQUENCE [LARGE SCALE GENOMIC DNA]</scope>
    <source>
        <strain evidence="2 3">I-0</strain>
    </source>
</reference>
<protein>
    <submittedName>
        <fullName evidence="2">Uncharacterized protein</fullName>
    </submittedName>
</protein>
<dbReference type="AlphaFoldDB" id="H8GTY9"/>
<sequence>MKPAARLLPAAVLMGSVLLCPAQAQGIKAINKNLGYLVQKDPITDVNTSYVILLEVNDLDGNTGLRLRCDDDGKPNVWGSFAGKNEIVPPDPDGTDHHLWPDVIVRLGNDAPFTVPDKDLYSITDDSRSIGLDGTSFDRIVTGLLAGKRVVLRFTGDHLRQPLTYTFSAQGFGSAWQAVKACR</sequence>
<dbReference type="OrthoDB" id="57480at2"/>
<evidence type="ECO:0000313" key="2">
    <source>
        <dbReference type="EMBL" id="AFD26629.1"/>
    </source>
</evidence>
<feature type="chain" id="PRO_5003612992" evidence="1">
    <location>
        <begin position="25"/>
        <end position="183"/>
    </location>
</feature>
<proteinExistence type="predicted"/>
<dbReference type="KEGG" id="dgo:DGo_CA2702"/>
<feature type="signal peptide" evidence="1">
    <location>
        <begin position="1"/>
        <end position="24"/>
    </location>
</feature>
<dbReference type="STRING" id="745776.DGo_CA2702"/>
<dbReference type="RefSeq" id="WP_014686109.1">
    <property type="nucleotide sequence ID" value="NC_017790.1"/>
</dbReference>
<dbReference type="Proteomes" id="UP000007575">
    <property type="component" value="Chromosome"/>
</dbReference>
<gene>
    <name evidence="2" type="ordered locus">DGo_CA2702</name>
</gene>